<dbReference type="CDD" id="cd03791">
    <property type="entry name" value="GT5_Glycogen_synthase_DULL1-like"/>
    <property type="match status" value="1"/>
</dbReference>
<evidence type="ECO:0000259" key="8">
    <source>
        <dbReference type="Pfam" id="PF00534"/>
    </source>
</evidence>
<evidence type="ECO:0000256" key="5">
    <source>
        <dbReference type="ARBA" id="ARBA00022679"/>
    </source>
</evidence>
<dbReference type="Gene3D" id="3.40.50.2000">
    <property type="entry name" value="Glycogen Phosphorylase B"/>
    <property type="match status" value="2"/>
</dbReference>
<evidence type="ECO:0000256" key="6">
    <source>
        <dbReference type="ARBA" id="ARBA00023056"/>
    </source>
</evidence>
<dbReference type="EMBL" id="DVFK01000042">
    <property type="protein sequence ID" value="HIQ67456.1"/>
    <property type="molecule type" value="Genomic_DNA"/>
</dbReference>
<name>A0A9D0Z2Q8_9FIRM</name>
<dbReference type="EC" id="2.4.1.21" evidence="7"/>
<accession>A0A9D0Z2Q8</accession>
<feature type="binding site" evidence="7">
    <location>
        <position position="15"/>
    </location>
    <ligand>
        <name>ADP-alpha-D-glucose</name>
        <dbReference type="ChEBI" id="CHEBI:57498"/>
    </ligand>
</feature>
<evidence type="ECO:0000256" key="2">
    <source>
        <dbReference type="ARBA" id="ARBA00002764"/>
    </source>
</evidence>
<dbReference type="SUPFAM" id="SSF53756">
    <property type="entry name" value="UDP-Glycosyltransferase/glycogen phosphorylase"/>
    <property type="match status" value="1"/>
</dbReference>
<evidence type="ECO:0000256" key="1">
    <source>
        <dbReference type="ARBA" id="ARBA00001478"/>
    </source>
</evidence>
<sequence length="481" mass="53610">MKIAMLASEGAPYIKSGGLGDVMEALPSALARIPGNEVVLILPYYKKILDNPKYEVEQVSQFYVSLGWRNQYAGVYQLKNRADGVQVYFIDSLYYFGAREGAIYGDIDDGERFAFFSKACLDTLVNLDFIPDVIQCNDWQTALVPTLLKAQYQPLLPDTKCVFTIHNVEYQGWAEGSFFDDVLALPWEWRPTLDMSGCVNMMKGAIETADMVSTVSETYAQELMYPYYAHGLDSVLAPAAWKLTGITNGIDVNTFNPETDSALPAHYNADTFREGKAACKAALQKEVGLPQAPDVPLMVMVTRLVGHKGLDLLCHIARQLMWEENAQLLILGTGEARFEQFFKELAEEFPDRVAAKITFNLGLASRIYAGGDIYLMPSKSEPCGLSQMNAMRYGTVPVVHATGGLKDTVPPVDENGEGGLGFTFQSYNAHDFLNALKRCLELYHNNPQAFQKLQYVEMCQDFSWDVPAGKYMQMFNKVCGN</sequence>
<feature type="domain" description="Starch synthase catalytic" evidence="9">
    <location>
        <begin position="2"/>
        <end position="237"/>
    </location>
</feature>
<evidence type="ECO:0000313" key="11">
    <source>
        <dbReference type="Proteomes" id="UP000886796"/>
    </source>
</evidence>
<comment type="pathway">
    <text evidence="7">Glycan biosynthesis; glycogen biosynthesis.</text>
</comment>
<keyword evidence="4 7" id="KW-0328">Glycosyltransferase</keyword>
<reference evidence="10" key="2">
    <citation type="journal article" date="2021" name="PeerJ">
        <title>Extensive microbial diversity within the chicken gut microbiome revealed by metagenomics and culture.</title>
        <authorList>
            <person name="Gilroy R."/>
            <person name="Ravi A."/>
            <person name="Getino M."/>
            <person name="Pursley I."/>
            <person name="Horton D.L."/>
            <person name="Alikhan N.F."/>
            <person name="Baker D."/>
            <person name="Gharbi K."/>
            <person name="Hall N."/>
            <person name="Watson M."/>
            <person name="Adriaenssens E.M."/>
            <person name="Foster-Nyarko E."/>
            <person name="Jarju S."/>
            <person name="Secka A."/>
            <person name="Antonio M."/>
            <person name="Oren A."/>
            <person name="Chaudhuri R.R."/>
            <person name="La Ragione R."/>
            <person name="Hildebrand F."/>
            <person name="Pallen M.J."/>
        </authorList>
    </citation>
    <scope>NUCLEOTIDE SEQUENCE</scope>
    <source>
        <strain evidence="10">13361</strain>
    </source>
</reference>
<evidence type="ECO:0000259" key="9">
    <source>
        <dbReference type="Pfam" id="PF08323"/>
    </source>
</evidence>
<evidence type="ECO:0000256" key="4">
    <source>
        <dbReference type="ARBA" id="ARBA00022676"/>
    </source>
</evidence>
<dbReference type="InterPro" id="IPR001296">
    <property type="entry name" value="Glyco_trans_1"/>
</dbReference>
<dbReference type="GO" id="GO:0009011">
    <property type="term" value="F:alpha-1,4-glucan glucosyltransferase (ADP-glucose donor) activity"/>
    <property type="evidence" value="ECO:0007669"/>
    <property type="project" value="UniProtKB-UniRule"/>
</dbReference>
<dbReference type="PANTHER" id="PTHR45825">
    <property type="entry name" value="GRANULE-BOUND STARCH SYNTHASE 1, CHLOROPLASTIC/AMYLOPLASTIC"/>
    <property type="match status" value="1"/>
</dbReference>
<dbReference type="PANTHER" id="PTHR45825:SF11">
    <property type="entry name" value="ALPHA AMYLASE DOMAIN-CONTAINING PROTEIN"/>
    <property type="match status" value="1"/>
</dbReference>
<dbReference type="Pfam" id="PF00534">
    <property type="entry name" value="Glycos_transf_1"/>
    <property type="match status" value="1"/>
</dbReference>
<dbReference type="Proteomes" id="UP000886796">
    <property type="component" value="Unassembled WGS sequence"/>
</dbReference>
<evidence type="ECO:0000313" key="10">
    <source>
        <dbReference type="EMBL" id="HIQ67456.1"/>
    </source>
</evidence>
<comment type="caution">
    <text evidence="10">The sequence shown here is derived from an EMBL/GenBank/DDBJ whole genome shotgun (WGS) entry which is preliminary data.</text>
</comment>
<comment type="similarity">
    <text evidence="3 7">Belongs to the glycosyltransferase 1 family. Bacterial/plant glycogen synthase subfamily.</text>
</comment>
<dbReference type="GO" id="GO:0004373">
    <property type="term" value="F:alpha-1,4-glucan glucosyltransferase (UDP-glucose donor) activity"/>
    <property type="evidence" value="ECO:0007669"/>
    <property type="project" value="InterPro"/>
</dbReference>
<comment type="function">
    <text evidence="2 7">Synthesizes alpha-1,4-glucan chains using ADP-glucose.</text>
</comment>
<dbReference type="InterPro" id="IPR013534">
    <property type="entry name" value="Starch_synth_cat_dom"/>
</dbReference>
<protein>
    <recommendedName>
        <fullName evidence="7">Glycogen synthase</fullName>
        <ecNumber evidence="7">2.4.1.21</ecNumber>
    </recommendedName>
    <alternativeName>
        <fullName evidence="7">Starch [bacterial glycogen] synthase</fullName>
    </alternativeName>
</protein>
<proteinExistence type="inferred from homology"/>
<evidence type="ECO:0000256" key="3">
    <source>
        <dbReference type="ARBA" id="ARBA00010281"/>
    </source>
</evidence>
<feature type="domain" description="Glycosyl transferase family 1" evidence="8">
    <location>
        <begin position="293"/>
        <end position="443"/>
    </location>
</feature>
<dbReference type="GO" id="GO:0005978">
    <property type="term" value="P:glycogen biosynthetic process"/>
    <property type="evidence" value="ECO:0007669"/>
    <property type="project" value="UniProtKB-UniRule"/>
</dbReference>
<dbReference type="AlphaFoldDB" id="A0A9D0Z2Q8"/>
<gene>
    <name evidence="7" type="primary">glgA</name>
    <name evidence="10" type="ORF">IAB74_02975</name>
</gene>
<keyword evidence="5 7" id="KW-0808">Transferase</keyword>
<dbReference type="InterPro" id="IPR011835">
    <property type="entry name" value="GS/SS"/>
</dbReference>
<dbReference type="NCBIfam" id="TIGR02095">
    <property type="entry name" value="glgA"/>
    <property type="match status" value="1"/>
</dbReference>
<keyword evidence="6 7" id="KW-0320">Glycogen biosynthesis</keyword>
<organism evidence="10 11">
    <name type="scientific">Candidatus Faecousia excrementigallinarum</name>
    <dbReference type="NCBI Taxonomy" id="2840806"/>
    <lineage>
        <taxon>Bacteria</taxon>
        <taxon>Bacillati</taxon>
        <taxon>Bacillota</taxon>
        <taxon>Clostridia</taxon>
        <taxon>Eubacteriales</taxon>
        <taxon>Oscillospiraceae</taxon>
        <taxon>Faecousia</taxon>
    </lineage>
</organism>
<comment type="catalytic activity">
    <reaction evidence="1 7">
        <text>[(1-&gt;4)-alpha-D-glucosyl](n) + ADP-alpha-D-glucose = [(1-&gt;4)-alpha-D-glucosyl](n+1) + ADP + H(+)</text>
        <dbReference type="Rhea" id="RHEA:18189"/>
        <dbReference type="Rhea" id="RHEA-COMP:9584"/>
        <dbReference type="Rhea" id="RHEA-COMP:9587"/>
        <dbReference type="ChEBI" id="CHEBI:15378"/>
        <dbReference type="ChEBI" id="CHEBI:15444"/>
        <dbReference type="ChEBI" id="CHEBI:57498"/>
        <dbReference type="ChEBI" id="CHEBI:456216"/>
        <dbReference type="EC" id="2.4.1.21"/>
    </reaction>
</comment>
<reference evidence="10" key="1">
    <citation type="submission" date="2020-10" db="EMBL/GenBank/DDBJ databases">
        <authorList>
            <person name="Gilroy R."/>
        </authorList>
    </citation>
    <scope>NUCLEOTIDE SEQUENCE</scope>
    <source>
        <strain evidence="10">13361</strain>
    </source>
</reference>
<dbReference type="Pfam" id="PF08323">
    <property type="entry name" value="Glyco_transf_5"/>
    <property type="match status" value="1"/>
</dbReference>
<evidence type="ECO:0000256" key="7">
    <source>
        <dbReference type="HAMAP-Rule" id="MF_00484"/>
    </source>
</evidence>
<dbReference type="HAMAP" id="MF_00484">
    <property type="entry name" value="Glycogen_synth"/>
    <property type="match status" value="1"/>
</dbReference>